<keyword evidence="10" id="KW-1185">Reference proteome</keyword>
<dbReference type="PANTHER" id="PTHR46577">
    <property type="entry name" value="HTH-TYPE TRANSCRIPTIONAL REGULATORY PROTEIN GABR"/>
    <property type="match status" value="1"/>
</dbReference>
<dbReference type="SMART" id="SM00345">
    <property type="entry name" value="HTH_GNTR"/>
    <property type="match status" value="1"/>
</dbReference>
<dbReference type="InterPro" id="IPR000524">
    <property type="entry name" value="Tscrpt_reg_HTH_GntR"/>
</dbReference>
<sequence length="485" mass="54700">MYSDLQLTEDRPVYIQVKDYLKRLMLKGGLQPNQKLPSTRELSTLMKVSRSTILLAYAELEEEGLIYALKGKGNYVSTLIETQQTNAIHWQLDWTAEVSDYAIQAEQYDLMKHGSGAERGEISFTSIAPDEKLFDLQNVKRAFLDRMSLEGEVLLNYGYAQGYKPLMNYLMNYMENKGVDLTGKDILITNGFTEGFDLLLGALRKKSGKALCENPTHHTAIKNLKLHQFQLTGIDMEPDGLDLKQLEQQLAGSAYDLAYLVPSYHNPTGIVTSPAKRTEIIRLMNEYQVPIIEDGFNEELRYSGSHVSPLIASMGKGNGLVYLGSFSKVLFPGLRVGWIIADATLIDYLESMKRARSIHTSTLDQSLLYQYLSNGNFEKYLKRARTEYKRKYELAVHCLKRHLPMCQISGAGGLHLFVQFPPEVRTRELLAACKVNGVTFTPGDTFYLEPGQGLHTMRLGFSRVSDENIRKGIRIIGETVASMMS</sequence>
<keyword evidence="7" id="KW-0804">Transcription</keyword>
<evidence type="ECO:0000259" key="8">
    <source>
        <dbReference type="PROSITE" id="PS50949"/>
    </source>
</evidence>
<dbReference type="GO" id="GO:0008483">
    <property type="term" value="F:transaminase activity"/>
    <property type="evidence" value="ECO:0007669"/>
    <property type="project" value="UniProtKB-KW"/>
</dbReference>
<dbReference type="RefSeq" id="WP_090921393.1">
    <property type="nucleotide sequence ID" value="NZ_FMVM01000010.1"/>
</dbReference>
<keyword evidence="4" id="KW-0663">Pyridoxal phosphate</keyword>
<dbReference type="Pfam" id="PF00155">
    <property type="entry name" value="Aminotran_1_2"/>
    <property type="match status" value="1"/>
</dbReference>
<dbReference type="GO" id="GO:0003677">
    <property type="term" value="F:DNA binding"/>
    <property type="evidence" value="ECO:0007669"/>
    <property type="project" value="UniProtKB-KW"/>
</dbReference>
<accession>A0A1G5J520</accession>
<evidence type="ECO:0000256" key="6">
    <source>
        <dbReference type="ARBA" id="ARBA00023125"/>
    </source>
</evidence>
<dbReference type="SUPFAM" id="SSF46785">
    <property type="entry name" value="Winged helix' DNA-binding domain"/>
    <property type="match status" value="1"/>
</dbReference>
<dbReference type="EMBL" id="FMVM01000010">
    <property type="protein sequence ID" value="SCY83051.1"/>
    <property type="molecule type" value="Genomic_DNA"/>
</dbReference>
<keyword evidence="5" id="KW-0805">Transcription regulation</keyword>
<dbReference type="GO" id="GO:0003700">
    <property type="term" value="F:DNA-binding transcription factor activity"/>
    <property type="evidence" value="ECO:0007669"/>
    <property type="project" value="InterPro"/>
</dbReference>
<keyword evidence="3" id="KW-0032">Aminotransferase</keyword>
<gene>
    <name evidence="9" type="ORF">SAMN05720606_11048</name>
</gene>
<proteinExistence type="inferred from homology"/>
<evidence type="ECO:0000313" key="10">
    <source>
        <dbReference type="Proteomes" id="UP000198538"/>
    </source>
</evidence>
<dbReference type="PROSITE" id="PS50949">
    <property type="entry name" value="HTH_GNTR"/>
    <property type="match status" value="1"/>
</dbReference>
<dbReference type="AlphaFoldDB" id="A0A1G5J520"/>
<dbReference type="SUPFAM" id="SSF53383">
    <property type="entry name" value="PLP-dependent transferases"/>
    <property type="match status" value="1"/>
</dbReference>
<dbReference type="CDD" id="cd00609">
    <property type="entry name" value="AAT_like"/>
    <property type="match status" value="1"/>
</dbReference>
<dbReference type="CDD" id="cd07377">
    <property type="entry name" value="WHTH_GntR"/>
    <property type="match status" value="1"/>
</dbReference>
<dbReference type="InterPro" id="IPR015421">
    <property type="entry name" value="PyrdxlP-dep_Trfase_major"/>
</dbReference>
<evidence type="ECO:0000313" key="9">
    <source>
        <dbReference type="EMBL" id="SCY83051.1"/>
    </source>
</evidence>
<dbReference type="InterPro" id="IPR036388">
    <property type="entry name" value="WH-like_DNA-bd_sf"/>
</dbReference>
<feature type="domain" description="HTH gntR-type" evidence="8">
    <location>
        <begin position="11"/>
        <end position="79"/>
    </location>
</feature>
<dbReference type="Proteomes" id="UP000198538">
    <property type="component" value="Unassembled WGS sequence"/>
</dbReference>
<evidence type="ECO:0000256" key="3">
    <source>
        <dbReference type="ARBA" id="ARBA00022576"/>
    </source>
</evidence>
<dbReference type="PANTHER" id="PTHR46577:SF1">
    <property type="entry name" value="HTH-TYPE TRANSCRIPTIONAL REGULATORY PROTEIN GABR"/>
    <property type="match status" value="1"/>
</dbReference>
<keyword evidence="3" id="KW-0808">Transferase</keyword>
<evidence type="ECO:0000256" key="7">
    <source>
        <dbReference type="ARBA" id="ARBA00023163"/>
    </source>
</evidence>
<dbReference type="STRING" id="582692.SAMN05720606_11048"/>
<protein>
    <submittedName>
        <fullName evidence="9">Transcriptional regulator, GntR family</fullName>
    </submittedName>
</protein>
<dbReference type="InterPro" id="IPR015424">
    <property type="entry name" value="PyrdxlP-dep_Trfase"/>
</dbReference>
<dbReference type="GO" id="GO:0030170">
    <property type="term" value="F:pyridoxal phosphate binding"/>
    <property type="evidence" value="ECO:0007669"/>
    <property type="project" value="InterPro"/>
</dbReference>
<dbReference type="InterPro" id="IPR051446">
    <property type="entry name" value="HTH_trans_reg/aminotransferase"/>
</dbReference>
<name>A0A1G5J520_9BACL</name>
<evidence type="ECO:0000256" key="2">
    <source>
        <dbReference type="ARBA" id="ARBA00005384"/>
    </source>
</evidence>
<dbReference type="InterPro" id="IPR036390">
    <property type="entry name" value="WH_DNA-bd_sf"/>
</dbReference>
<dbReference type="Gene3D" id="1.10.10.10">
    <property type="entry name" value="Winged helix-like DNA-binding domain superfamily/Winged helix DNA-binding domain"/>
    <property type="match status" value="1"/>
</dbReference>
<keyword evidence="6" id="KW-0238">DNA-binding</keyword>
<evidence type="ECO:0000256" key="1">
    <source>
        <dbReference type="ARBA" id="ARBA00001933"/>
    </source>
</evidence>
<reference evidence="10" key="1">
    <citation type="submission" date="2016-10" db="EMBL/GenBank/DDBJ databases">
        <authorList>
            <person name="Varghese N."/>
            <person name="Submissions S."/>
        </authorList>
    </citation>
    <scope>NUCLEOTIDE SEQUENCE [LARGE SCALE GENOMIC DNA]</scope>
    <source>
        <strain evidence="10">BL9</strain>
    </source>
</reference>
<dbReference type="Gene3D" id="3.40.640.10">
    <property type="entry name" value="Type I PLP-dependent aspartate aminotransferase-like (Major domain)"/>
    <property type="match status" value="1"/>
</dbReference>
<dbReference type="PRINTS" id="PR00035">
    <property type="entry name" value="HTHGNTR"/>
</dbReference>
<organism evidence="9 10">
    <name type="scientific">Paenibacillus polysaccharolyticus</name>
    <dbReference type="NCBI Taxonomy" id="582692"/>
    <lineage>
        <taxon>Bacteria</taxon>
        <taxon>Bacillati</taxon>
        <taxon>Bacillota</taxon>
        <taxon>Bacilli</taxon>
        <taxon>Bacillales</taxon>
        <taxon>Paenibacillaceae</taxon>
        <taxon>Paenibacillus</taxon>
    </lineage>
</organism>
<comment type="similarity">
    <text evidence="2">In the C-terminal section; belongs to the class-I pyridoxal-phosphate-dependent aminotransferase family.</text>
</comment>
<comment type="cofactor">
    <cofactor evidence="1">
        <name>pyridoxal 5'-phosphate</name>
        <dbReference type="ChEBI" id="CHEBI:597326"/>
    </cofactor>
</comment>
<evidence type="ECO:0000256" key="4">
    <source>
        <dbReference type="ARBA" id="ARBA00022898"/>
    </source>
</evidence>
<dbReference type="Pfam" id="PF00392">
    <property type="entry name" value="GntR"/>
    <property type="match status" value="1"/>
</dbReference>
<evidence type="ECO:0000256" key="5">
    <source>
        <dbReference type="ARBA" id="ARBA00023015"/>
    </source>
</evidence>
<dbReference type="InterPro" id="IPR004839">
    <property type="entry name" value="Aminotransferase_I/II_large"/>
</dbReference>